<dbReference type="EMBL" id="KZ110594">
    <property type="protein sequence ID" value="OSX64341.1"/>
    <property type="molecule type" value="Genomic_DNA"/>
</dbReference>
<keyword evidence="1" id="KW-0812">Transmembrane</keyword>
<evidence type="ECO:0000256" key="1">
    <source>
        <dbReference type="SAM" id="Phobius"/>
    </source>
</evidence>
<evidence type="ECO:0000313" key="2">
    <source>
        <dbReference type="EMBL" id="OSX64341.1"/>
    </source>
</evidence>
<reference evidence="2 3" key="1">
    <citation type="submission" date="2017-04" db="EMBL/GenBank/DDBJ databases">
        <title>Genome Sequence of the Model Brown-Rot Fungus Postia placenta SB12.</title>
        <authorList>
            <consortium name="DOE Joint Genome Institute"/>
            <person name="Gaskell J."/>
            <person name="Kersten P."/>
            <person name="Larrondo L.F."/>
            <person name="Canessa P."/>
            <person name="Martinez D."/>
            <person name="Hibbett D."/>
            <person name="Schmoll M."/>
            <person name="Kubicek C.P."/>
            <person name="Martinez A.T."/>
            <person name="Yadav J."/>
            <person name="Master E."/>
            <person name="Magnuson J.K."/>
            <person name="James T."/>
            <person name="Yaver D."/>
            <person name="Berka R."/>
            <person name="Labutti K."/>
            <person name="Lipzen A."/>
            <person name="Aerts A."/>
            <person name="Barry K."/>
            <person name="Henrissat B."/>
            <person name="Blanchette R."/>
            <person name="Grigoriev I."/>
            <person name="Cullen D."/>
        </authorList>
    </citation>
    <scope>NUCLEOTIDE SEQUENCE [LARGE SCALE GENOMIC DNA]</scope>
    <source>
        <strain evidence="2 3">MAD-698-R-SB12</strain>
    </source>
</reference>
<feature type="transmembrane region" description="Helical" evidence="1">
    <location>
        <begin position="150"/>
        <end position="172"/>
    </location>
</feature>
<name>A0A1X6N6V4_9APHY</name>
<accession>A0A1X6N6V4</accession>
<dbReference type="AlphaFoldDB" id="A0A1X6N6V4"/>
<sequence>MSTEDCLTNRLFGCAIGQAILYYTWYQSDSSVTNLMGPNQGYFRILDSVRNIWGSQNHGDLFNFLIVSHSGAQLYQLTEAIMIVLVQWFFVRAIWPSLVYNLWSRDLLVGAIQDNEIVIFIAICTSTAADLYIAVSLCLVLHGARTGFRSVIAMIFYLPVGSIYANSLLAALNIRKRVSEAGAAAHNSVVVPNINTDHLGLQNHQESDELHGLPDSQPTADIELADNAESAAQWRLA</sequence>
<dbReference type="OrthoDB" id="2756378at2759"/>
<dbReference type="Proteomes" id="UP000194127">
    <property type="component" value="Unassembled WGS sequence"/>
</dbReference>
<feature type="transmembrane region" description="Helical" evidence="1">
    <location>
        <begin position="7"/>
        <end position="26"/>
    </location>
</feature>
<dbReference type="GeneID" id="36329769"/>
<gene>
    <name evidence="2" type="ORF">POSPLADRAFT_1137669</name>
</gene>
<feature type="transmembrane region" description="Helical" evidence="1">
    <location>
        <begin position="80"/>
        <end position="103"/>
    </location>
</feature>
<dbReference type="RefSeq" id="XP_024341135.1">
    <property type="nucleotide sequence ID" value="XM_024484820.1"/>
</dbReference>
<keyword evidence="3" id="KW-1185">Reference proteome</keyword>
<proteinExistence type="predicted"/>
<keyword evidence="1" id="KW-1133">Transmembrane helix</keyword>
<protein>
    <submittedName>
        <fullName evidence="2">Uncharacterized protein</fullName>
    </submittedName>
</protein>
<feature type="transmembrane region" description="Helical" evidence="1">
    <location>
        <begin position="115"/>
        <end position="144"/>
    </location>
</feature>
<organism evidence="2 3">
    <name type="scientific">Postia placenta MAD-698-R-SB12</name>
    <dbReference type="NCBI Taxonomy" id="670580"/>
    <lineage>
        <taxon>Eukaryota</taxon>
        <taxon>Fungi</taxon>
        <taxon>Dikarya</taxon>
        <taxon>Basidiomycota</taxon>
        <taxon>Agaricomycotina</taxon>
        <taxon>Agaricomycetes</taxon>
        <taxon>Polyporales</taxon>
        <taxon>Adustoporiaceae</taxon>
        <taxon>Rhodonia</taxon>
    </lineage>
</organism>
<keyword evidence="1" id="KW-0472">Membrane</keyword>
<evidence type="ECO:0000313" key="3">
    <source>
        <dbReference type="Proteomes" id="UP000194127"/>
    </source>
</evidence>